<dbReference type="GO" id="GO:0022857">
    <property type="term" value="F:transmembrane transporter activity"/>
    <property type="evidence" value="ECO:0007669"/>
    <property type="project" value="InterPro"/>
</dbReference>
<dbReference type="Gene3D" id="1.20.1250.20">
    <property type="entry name" value="MFS general substrate transporter like domains"/>
    <property type="match status" value="1"/>
</dbReference>
<dbReference type="AlphaFoldDB" id="A0A382WT37"/>
<evidence type="ECO:0000259" key="2">
    <source>
        <dbReference type="PROSITE" id="PS50850"/>
    </source>
</evidence>
<keyword evidence="1" id="KW-1133">Transmembrane helix</keyword>
<feature type="non-terminal residue" evidence="3">
    <location>
        <position position="1"/>
    </location>
</feature>
<dbReference type="Pfam" id="PF07690">
    <property type="entry name" value="MFS_1"/>
    <property type="match status" value="1"/>
</dbReference>
<proteinExistence type="predicted"/>
<feature type="transmembrane region" description="Helical" evidence="1">
    <location>
        <begin position="144"/>
        <end position="167"/>
    </location>
</feature>
<keyword evidence="1" id="KW-0812">Transmembrane</keyword>
<dbReference type="InterPro" id="IPR036259">
    <property type="entry name" value="MFS_trans_sf"/>
</dbReference>
<feature type="transmembrane region" description="Helical" evidence="1">
    <location>
        <begin position="211"/>
        <end position="232"/>
    </location>
</feature>
<dbReference type="InterPro" id="IPR020846">
    <property type="entry name" value="MFS_dom"/>
</dbReference>
<feature type="transmembrane region" description="Helical" evidence="1">
    <location>
        <begin position="93"/>
        <end position="115"/>
    </location>
</feature>
<feature type="transmembrane region" description="Helical" evidence="1">
    <location>
        <begin position="51"/>
        <end position="73"/>
    </location>
</feature>
<name>A0A382WT37_9ZZZZ</name>
<keyword evidence="1" id="KW-0472">Membrane</keyword>
<feature type="transmembrane region" description="Helical" evidence="1">
    <location>
        <begin position="6"/>
        <end position="30"/>
    </location>
</feature>
<dbReference type="EMBL" id="UINC01161817">
    <property type="protein sequence ID" value="SVD61221.1"/>
    <property type="molecule type" value="Genomic_DNA"/>
</dbReference>
<feature type="transmembrane region" description="Helical" evidence="1">
    <location>
        <begin position="179"/>
        <end position="199"/>
    </location>
</feature>
<dbReference type="InterPro" id="IPR011701">
    <property type="entry name" value="MFS"/>
</dbReference>
<organism evidence="3">
    <name type="scientific">marine metagenome</name>
    <dbReference type="NCBI Taxonomy" id="408172"/>
    <lineage>
        <taxon>unclassified sequences</taxon>
        <taxon>metagenomes</taxon>
        <taxon>ecological metagenomes</taxon>
    </lineage>
</organism>
<evidence type="ECO:0000256" key="1">
    <source>
        <dbReference type="SAM" id="Phobius"/>
    </source>
</evidence>
<feature type="domain" description="Major facilitator superfamily (MFS) profile" evidence="2">
    <location>
        <begin position="1"/>
        <end position="234"/>
    </location>
</feature>
<gene>
    <name evidence="3" type="ORF">METZ01_LOCUS414075</name>
</gene>
<protein>
    <recommendedName>
        <fullName evidence="2">Major facilitator superfamily (MFS) profile domain-containing protein</fullName>
    </recommendedName>
</protein>
<reference evidence="3" key="1">
    <citation type="submission" date="2018-05" db="EMBL/GenBank/DDBJ databases">
        <authorList>
            <person name="Lanie J.A."/>
            <person name="Ng W.-L."/>
            <person name="Kazmierczak K.M."/>
            <person name="Andrzejewski T.M."/>
            <person name="Davidsen T.M."/>
            <person name="Wayne K.J."/>
            <person name="Tettelin H."/>
            <person name="Glass J.I."/>
            <person name="Rusch D."/>
            <person name="Podicherti R."/>
            <person name="Tsui H.-C.T."/>
            <person name="Winkler M.E."/>
        </authorList>
    </citation>
    <scope>NUCLEOTIDE SEQUENCE</scope>
</reference>
<dbReference type="SUPFAM" id="SSF103473">
    <property type="entry name" value="MFS general substrate transporter"/>
    <property type="match status" value="1"/>
</dbReference>
<sequence length="244" mass="26938">VEIFGWKVAFILPGLFSVLLSIILFILINLKFISFLNIPSKLKFENQSSPNLILVAIIMLTAMFGLGLAFQIMQTSIPKVLDLRIDNITTYRIGVIVALIYGISGLMSLIGGLLADKFDLKTIYVIGMFAQVPCYFLISYNTGIPLIVISLLAVIFNSSILPTENILLAKLTPEKHHGLIYGVKFIVAFGSGPLAVYLIAKVYELTSEFSILFIFSSILIAFVAFMALFLPVNRSINKSATKFI</sequence>
<evidence type="ECO:0000313" key="3">
    <source>
        <dbReference type="EMBL" id="SVD61221.1"/>
    </source>
</evidence>
<accession>A0A382WT37</accession>
<dbReference type="PROSITE" id="PS50850">
    <property type="entry name" value="MFS"/>
    <property type="match status" value="1"/>
</dbReference>